<protein>
    <submittedName>
        <fullName evidence="2">Uncharacterized protein</fullName>
    </submittedName>
</protein>
<dbReference type="EMBL" id="CAACVG010007354">
    <property type="protein sequence ID" value="VEN44995.1"/>
    <property type="molecule type" value="Genomic_DNA"/>
</dbReference>
<feature type="compositionally biased region" description="Acidic residues" evidence="1">
    <location>
        <begin position="1157"/>
        <end position="1172"/>
    </location>
</feature>
<feature type="compositionally biased region" description="Basic and acidic residues" evidence="1">
    <location>
        <begin position="609"/>
        <end position="618"/>
    </location>
</feature>
<feature type="region of interest" description="Disordered" evidence="1">
    <location>
        <begin position="1"/>
        <end position="178"/>
    </location>
</feature>
<evidence type="ECO:0000256" key="1">
    <source>
        <dbReference type="SAM" id="MobiDB-lite"/>
    </source>
</evidence>
<feature type="compositionally biased region" description="Basic and acidic residues" evidence="1">
    <location>
        <begin position="1173"/>
        <end position="1185"/>
    </location>
</feature>
<keyword evidence="3" id="KW-1185">Reference proteome</keyword>
<dbReference type="Proteomes" id="UP000410492">
    <property type="component" value="Unassembled WGS sequence"/>
</dbReference>
<feature type="compositionally biased region" description="Basic and acidic residues" evidence="1">
    <location>
        <begin position="849"/>
        <end position="880"/>
    </location>
</feature>
<sequence>MSCPQQRQQPPPSSSPSPSAVGAQSKRQKRMGPAPFASFEDLSDEVRSRLDSPDEKGIAGSVVRLPGIREDITPTTPGRSPSPSPYKGISLIGAVTTSTGGASERSSGSPQPKSVAKLAATPRIDISRASSSSHHDSRDSTPERDIFDHSAQEPATSTKLGLGFREDGTSDLRSSTEELDFQDANESRRINRTRPSSPCNLEECIPPHRKDSQCSDIVLLSISGRTSRLSSIGSQGSGHSGQSRLSNASHLSGISRCSSPHKMLLETSFCGAKPPDVIKTAEPTGIKEDMEKVLLSRKHDPTEAILAEGICIEKAIKKSPMPVQKQIPLAQRQDSRIRSDVTIKVDRPQDDCSKEEDTSAKLPSRFVSESGVEYFYIPLKGPLPSNLDKIASPTTVKAVREIKSASYQSQSCRSSKDAYSKPRAKSATQATSERRRDKEEPKYIRIKLKPDYCYSENDQGSSTCEIQKPDSLELSTSQITHSAVVVTEIPEAAKKPPLLNSPKATKIDPIDNIASVTPSPSVSRKNSFASLFRSKETIMSPESPGVSEHKRKNTLTSILGDGARSRSRSRSKSRDRDSHKSSISTAPSSTESIDSKSKHKSVLSLFKSSKKDKIRSESETSSQETLPSIEGIGKLEFKFNEPKKTHYENPLDAASIRIPLHSPEYYEKSWKTSSQDSQDTVIEVAASSTIKPEPAIQREESFVKSQANKAAAANSRQSSTSSENVVFTTKLDNEVFTTKLPKNLPKDKPKKEMNGIVEVETTLEVIKTSEVEIEVVNEVVKVVNEGQINTADVTEKKEDIKKPDTCDNQKDDFTEQKIGIRSAIPKINSKSQEKLSDSVSRSRSNSSLRKSELLKDKKVEKSTEKKVVEEDTRKSMEVAKRISQVSAASTVTSNADEEHDSSESERDTEEFARNRKDLDLRLQLDVTEPERKAIVLQQDSFEDELPYVPTTLPLERSAAVPIVPVRQRSTFEIKTCPIERPRSTTPINPSCLEEYCEEVMGTFNVESITQTIEKLRISLPRNESIEKGSKVKSPRKKDANWQEFAGKSIKKTTPVQSETPPPLPPKGIQKSWINFEEIPEKRKAPKRIQTIPSRSYIEVPESVLQESVIYNYVNPEECKCECHEISAKEREKRSREGSRDSSRESRDGTLETRVVQEDELPLLEDDNAEDEKVEQFESKSRSKLDVADCRSIVSDSSVDLSTCVEPTGGNACETSLKTPFTSDLGLSSNRSSIVSQEDHPSPDSPNAFPKIS</sequence>
<feature type="compositionally biased region" description="Low complexity" evidence="1">
    <location>
        <begin position="837"/>
        <end position="848"/>
    </location>
</feature>
<feature type="region of interest" description="Disordered" evidence="1">
    <location>
        <begin position="228"/>
        <end position="247"/>
    </location>
</feature>
<feature type="compositionally biased region" description="Basic and acidic residues" evidence="1">
    <location>
        <begin position="164"/>
        <end position="176"/>
    </location>
</feature>
<dbReference type="AlphaFoldDB" id="A0A653CAQ4"/>
<feature type="compositionally biased region" description="Basic and acidic residues" evidence="1">
    <location>
        <begin position="901"/>
        <end position="912"/>
    </location>
</feature>
<feature type="region of interest" description="Disordered" evidence="1">
    <location>
        <begin position="794"/>
        <end position="912"/>
    </location>
</feature>
<feature type="compositionally biased region" description="Basic and acidic residues" evidence="1">
    <location>
        <begin position="133"/>
        <end position="151"/>
    </location>
</feature>
<proteinExistence type="predicted"/>
<reference evidence="2 3" key="1">
    <citation type="submission" date="2019-01" db="EMBL/GenBank/DDBJ databases">
        <authorList>
            <person name="Sayadi A."/>
        </authorList>
    </citation>
    <scope>NUCLEOTIDE SEQUENCE [LARGE SCALE GENOMIC DNA]</scope>
</reference>
<feature type="region of interest" description="Disordered" evidence="1">
    <location>
        <begin position="1129"/>
        <end position="1185"/>
    </location>
</feature>
<organism evidence="2 3">
    <name type="scientific">Callosobruchus maculatus</name>
    <name type="common">Southern cowpea weevil</name>
    <name type="synonym">Pulse bruchid</name>
    <dbReference type="NCBI Taxonomy" id="64391"/>
    <lineage>
        <taxon>Eukaryota</taxon>
        <taxon>Metazoa</taxon>
        <taxon>Ecdysozoa</taxon>
        <taxon>Arthropoda</taxon>
        <taxon>Hexapoda</taxon>
        <taxon>Insecta</taxon>
        <taxon>Pterygota</taxon>
        <taxon>Neoptera</taxon>
        <taxon>Endopterygota</taxon>
        <taxon>Coleoptera</taxon>
        <taxon>Polyphaga</taxon>
        <taxon>Cucujiformia</taxon>
        <taxon>Chrysomeloidea</taxon>
        <taxon>Chrysomelidae</taxon>
        <taxon>Bruchinae</taxon>
        <taxon>Bruchini</taxon>
        <taxon>Callosobruchus</taxon>
    </lineage>
</organism>
<evidence type="ECO:0000313" key="3">
    <source>
        <dbReference type="Proteomes" id="UP000410492"/>
    </source>
</evidence>
<evidence type="ECO:0000313" key="2">
    <source>
        <dbReference type="EMBL" id="VEN44995.1"/>
    </source>
</evidence>
<feature type="compositionally biased region" description="Basic and acidic residues" evidence="1">
    <location>
        <begin position="44"/>
        <end position="57"/>
    </location>
</feature>
<gene>
    <name evidence="2" type="ORF">CALMAC_LOCUS7599</name>
</gene>
<feature type="compositionally biased region" description="Polar residues" evidence="1">
    <location>
        <begin position="95"/>
        <end position="112"/>
    </location>
</feature>
<feature type="compositionally biased region" description="Basic and acidic residues" evidence="1">
    <location>
        <begin position="1129"/>
        <end position="1156"/>
    </location>
</feature>
<dbReference type="OrthoDB" id="6428710at2759"/>
<feature type="compositionally biased region" description="Polar residues" evidence="1">
    <location>
        <begin position="1212"/>
        <end position="1235"/>
    </location>
</feature>
<feature type="region of interest" description="Disordered" evidence="1">
    <location>
        <begin position="535"/>
        <end position="633"/>
    </location>
</feature>
<feature type="compositionally biased region" description="Basic and acidic residues" evidence="1">
    <location>
        <begin position="794"/>
        <end position="815"/>
    </location>
</feature>
<feature type="region of interest" description="Disordered" evidence="1">
    <location>
        <begin position="410"/>
        <end position="442"/>
    </location>
</feature>
<accession>A0A653CAQ4</accession>
<feature type="compositionally biased region" description="Polar residues" evidence="1">
    <location>
        <begin position="883"/>
        <end position="894"/>
    </location>
</feature>
<feature type="region of interest" description="Disordered" evidence="1">
    <location>
        <begin position="1200"/>
        <end position="1252"/>
    </location>
</feature>
<feature type="region of interest" description="Disordered" evidence="1">
    <location>
        <begin position="1045"/>
        <end position="1070"/>
    </location>
</feature>
<feature type="compositionally biased region" description="Low complexity" evidence="1">
    <location>
        <begin position="123"/>
        <end position="132"/>
    </location>
</feature>
<feature type="compositionally biased region" description="Basic and acidic residues" evidence="1">
    <location>
        <begin position="432"/>
        <end position="442"/>
    </location>
</feature>
<name>A0A653CAQ4_CALMS</name>
<feature type="compositionally biased region" description="Low complexity" evidence="1">
    <location>
        <begin position="581"/>
        <end position="592"/>
    </location>
</feature>